<keyword evidence="3" id="KW-1185">Reference proteome</keyword>
<dbReference type="CDD" id="cd00570">
    <property type="entry name" value="GST_N_family"/>
    <property type="match status" value="1"/>
</dbReference>
<accession>A0A397T0S1</accession>
<dbReference type="AlphaFoldDB" id="A0A397T0S1"/>
<dbReference type="Pfam" id="PF13417">
    <property type="entry name" value="GST_N_3"/>
    <property type="match status" value="1"/>
</dbReference>
<dbReference type="PROSITE" id="PS50404">
    <property type="entry name" value="GST_NTER"/>
    <property type="match status" value="1"/>
</dbReference>
<evidence type="ECO:0000313" key="2">
    <source>
        <dbReference type="EMBL" id="RIA92070.1"/>
    </source>
</evidence>
<dbReference type="Gene3D" id="3.40.30.110">
    <property type="match status" value="2"/>
</dbReference>
<dbReference type="InterPro" id="IPR036249">
    <property type="entry name" value="Thioredoxin-like_sf"/>
</dbReference>
<proteinExistence type="predicted"/>
<dbReference type="STRING" id="658196.A0A397T0S1"/>
<comment type="caution">
    <text evidence="2">The sequence shown here is derived from an EMBL/GenBank/DDBJ whole genome shotgun (WGS) entry which is preliminary data.</text>
</comment>
<sequence length="336" mass="38877">MTAPIILHHYEGSPYAKKVVWALTIKKLRWTSVIVSPILPRPLLQPLAHGYRRIPVLQIGSDIFIDTALIMEELERRYPEPTLFPNRNGSDKSDKGLSLAMAIWTDRYFFPTTFNLMPFGSKDPSTPKVFGSKEFIEDRTSLIGSPINIEKLSSMRPYHIDKFRSNLEWIELQLSDDREWFLDTPYPGIADIHVAFNIWFLNILQIAKEIANSKLYPRTYSWLNRFLKYIKSNEIKPEKMRGEEAIEIAKKFKPFNEGKMKVEQDPKDIRRKLGDKVIIKPDDYGKIPVKGRIVSLNDRVIGIRPHDVDKTGIEVVIWFPRAGYLIKPDNGLIGKL</sequence>
<dbReference type="EMBL" id="QKYT01000136">
    <property type="protein sequence ID" value="RIA92070.1"/>
    <property type="molecule type" value="Genomic_DNA"/>
</dbReference>
<dbReference type="SUPFAM" id="SSF47616">
    <property type="entry name" value="GST C-terminal domain-like"/>
    <property type="match status" value="1"/>
</dbReference>
<reference evidence="2 3" key="1">
    <citation type="submission" date="2018-06" db="EMBL/GenBank/DDBJ databases">
        <title>Comparative genomics reveals the genomic features of Rhizophagus irregularis, R. cerebriforme, R. diaphanum and Gigaspora rosea, and their symbiotic lifestyle signature.</title>
        <authorList>
            <person name="Morin E."/>
            <person name="San Clemente H."/>
            <person name="Chen E.C.H."/>
            <person name="De La Providencia I."/>
            <person name="Hainaut M."/>
            <person name="Kuo A."/>
            <person name="Kohler A."/>
            <person name="Murat C."/>
            <person name="Tang N."/>
            <person name="Roy S."/>
            <person name="Loubradou J."/>
            <person name="Henrissat B."/>
            <person name="Grigoriev I.V."/>
            <person name="Corradi N."/>
            <person name="Roux C."/>
            <person name="Martin F.M."/>
        </authorList>
    </citation>
    <scope>NUCLEOTIDE SEQUENCE [LARGE SCALE GENOMIC DNA]</scope>
    <source>
        <strain evidence="2 3">DAOM 227022</strain>
    </source>
</reference>
<evidence type="ECO:0000313" key="3">
    <source>
        <dbReference type="Proteomes" id="UP000265703"/>
    </source>
</evidence>
<dbReference type="Proteomes" id="UP000265703">
    <property type="component" value="Unassembled WGS sequence"/>
</dbReference>
<evidence type="ECO:0000259" key="1">
    <source>
        <dbReference type="PROSITE" id="PS50404"/>
    </source>
</evidence>
<dbReference type="InterPro" id="IPR004045">
    <property type="entry name" value="Glutathione_S-Trfase_N"/>
</dbReference>
<feature type="domain" description="GST N-terminal" evidence="1">
    <location>
        <begin position="3"/>
        <end position="82"/>
    </location>
</feature>
<gene>
    <name evidence="2" type="ORF">C1645_875040</name>
</gene>
<protein>
    <recommendedName>
        <fullName evidence="1">GST N-terminal domain-containing protein</fullName>
    </recommendedName>
</protein>
<organism evidence="2 3">
    <name type="scientific">Glomus cerebriforme</name>
    <dbReference type="NCBI Taxonomy" id="658196"/>
    <lineage>
        <taxon>Eukaryota</taxon>
        <taxon>Fungi</taxon>
        <taxon>Fungi incertae sedis</taxon>
        <taxon>Mucoromycota</taxon>
        <taxon>Glomeromycotina</taxon>
        <taxon>Glomeromycetes</taxon>
        <taxon>Glomerales</taxon>
        <taxon>Glomeraceae</taxon>
        <taxon>Glomus</taxon>
    </lineage>
</organism>
<name>A0A397T0S1_9GLOM</name>
<dbReference type="OrthoDB" id="202840at2759"/>
<dbReference type="SUPFAM" id="SSF52833">
    <property type="entry name" value="Thioredoxin-like"/>
    <property type="match status" value="1"/>
</dbReference>
<dbReference type="InterPro" id="IPR036282">
    <property type="entry name" value="Glutathione-S-Trfase_C_sf"/>
</dbReference>
<dbReference type="InterPro" id="IPR058268">
    <property type="entry name" value="DUF7962"/>
</dbReference>
<dbReference type="Pfam" id="PF25907">
    <property type="entry name" value="DUF7962"/>
    <property type="match status" value="1"/>
</dbReference>